<dbReference type="Proteomes" id="UP001179121">
    <property type="component" value="Chromosome"/>
</dbReference>
<protein>
    <submittedName>
        <fullName evidence="1">Uncharacterized protein</fullName>
    </submittedName>
</protein>
<dbReference type="RefSeq" id="WP_289270844.1">
    <property type="nucleotide sequence ID" value="NZ_OX365700.1"/>
</dbReference>
<evidence type="ECO:0000313" key="1">
    <source>
        <dbReference type="EMBL" id="CAI4033543.1"/>
    </source>
</evidence>
<dbReference type="EMBL" id="OX365700">
    <property type="protein sequence ID" value="CAI4033543.1"/>
    <property type="molecule type" value="Genomic_DNA"/>
</dbReference>
<sequence>MMTAIAAATPYITEVGPGCSETFHTLRAAISAFRKHADESIVLGWRQALRDRLADVLQEASERGWDGYEAEPIADLAIATARHLIGLLPETLPLPDIVPAPHGEIAFEWDRGRNYLFTITTNQGLLIYAGILGPDRKQYGQEPLGDELPGSIATILGSYLSKA</sequence>
<accession>A0AA86TAT7</accession>
<dbReference type="AlphaFoldDB" id="A0AA86TAT7"/>
<dbReference type="KEGG" id="nti:DNFV4_03984"/>
<reference evidence="1" key="1">
    <citation type="submission" date="2022-10" db="EMBL/GenBank/DDBJ databases">
        <authorList>
            <person name="Koch H."/>
        </authorList>
    </citation>
    <scope>NUCLEOTIDE SEQUENCE</scope>
    <source>
        <strain evidence="1">DNF</strain>
    </source>
</reference>
<proteinExistence type="predicted"/>
<evidence type="ECO:0000313" key="2">
    <source>
        <dbReference type="Proteomes" id="UP001179121"/>
    </source>
</evidence>
<name>A0AA86TAT7_9BACT</name>
<gene>
    <name evidence="1" type="ORF">DNFV4_03984</name>
</gene>
<keyword evidence="2" id="KW-1185">Reference proteome</keyword>
<organism evidence="1 2">
    <name type="scientific">Nitrospira tepida</name>
    <dbReference type="NCBI Taxonomy" id="2973512"/>
    <lineage>
        <taxon>Bacteria</taxon>
        <taxon>Pseudomonadati</taxon>
        <taxon>Nitrospirota</taxon>
        <taxon>Nitrospiria</taxon>
        <taxon>Nitrospirales</taxon>
        <taxon>Nitrospiraceae</taxon>
        <taxon>Nitrospira</taxon>
    </lineage>
</organism>